<proteinExistence type="inferred from homology"/>
<comment type="cofactor">
    <cofactor evidence="3">
        <name>Zn(2+)</name>
        <dbReference type="ChEBI" id="CHEBI:29105"/>
    </cofactor>
    <text evidence="3">Binds 1 divalent metal cation per subunit.</text>
</comment>
<dbReference type="GO" id="GO:0019853">
    <property type="term" value="P:L-ascorbic acid biosynthetic process"/>
    <property type="evidence" value="ECO:0007669"/>
    <property type="project" value="TreeGrafter"/>
</dbReference>
<evidence type="ECO:0000256" key="1">
    <source>
        <dbReference type="ARBA" id="ARBA00008853"/>
    </source>
</evidence>
<dbReference type="GO" id="GO:0004341">
    <property type="term" value="F:gluconolactonase activity"/>
    <property type="evidence" value="ECO:0007669"/>
    <property type="project" value="TreeGrafter"/>
</dbReference>
<name>A0A6I4T8G0_9SPHN</name>
<dbReference type="InterPro" id="IPR005511">
    <property type="entry name" value="SMP-30"/>
</dbReference>
<dbReference type="Proteomes" id="UP000438476">
    <property type="component" value="Unassembled WGS sequence"/>
</dbReference>
<evidence type="ECO:0000313" key="6">
    <source>
        <dbReference type="Proteomes" id="UP000438476"/>
    </source>
</evidence>
<gene>
    <name evidence="5" type="ORF">GRI91_15030</name>
</gene>
<feature type="active site" description="Proton donor/acceptor" evidence="2">
    <location>
        <position position="200"/>
    </location>
</feature>
<dbReference type="AlphaFoldDB" id="A0A6I4T8G0"/>
<dbReference type="EMBL" id="WTYT01000007">
    <property type="protein sequence ID" value="MXO67077.1"/>
    <property type="molecule type" value="Genomic_DNA"/>
</dbReference>
<feature type="binding site" evidence="3">
    <location>
        <position position="103"/>
    </location>
    <ligand>
        <name>substrate</name>
    </ligand>
</feature>
<evidence type="ECO:0000256" key="2">
    <source>
        <dbReference type="PIRSR" id="PIRSR605511-1"/>
    </source>
</evidence>
<keyword evidence="3" id="KW-0862">Zinc</keyword>
<evidence type="ECO:0000256" key="3">
    <source>
        <dbReference type="PIRSR" id="PIRSR605511-2"/>
    </source>
</evidence>
<feature type="binding site" evidence="3">
    <location>
        <position position="21"/>
    </location>
    <ligand>
        <name>a divalent metal cation</name>
        <dbReference type="ChEBI" id="CHEBI:60240"/>
    </ligand>
</feature>
<sequence>MDGVAKSKVSCLCDVRTILGEGPLWSPHDARLWFVDIKSRRLYRCDLAGGGLAHWDAPQQIGWILPSDDGGYLTGLSDGIYQFDPYGGFTRLVAVEEGNADTRLNDAVVDTAGRVWFGTMDDAEAREIGRFWSFSQGIVQESGLDPVCISNGPAVSPDGKQFYFVDTLNGFINVADVDLQGRLLNPRCLIQIDAQDGRPDGPTVDVEGCIWIALFGGGAVRRYSPKGELLETVIIPVSNITKVAFGGPDMRTVFVTTARLYLNEQQLLLQPQAGSVFTFRSDVPGLPMPCAKLAV</sequence>
<accession>A0A6I4T8G0</accession>
<comment type="similarity">
    <text evidence="1">Belongs to the SMP-30/CGR1 family.</text>
</comment>
<dbReference type="RefSeq" id="WP_160737529.1">
    <property type="nucleotide sequence ID" value="NZ_WTYT01000007.1"/>
</dbReference>
<feature type="binding site" evidence="3">
    <location>
        <position position="151"/>
    </location>
    <ligand>
        <name>a divalent metal cation</name>
        <dbReference type="ChEBI" id="CHEBI:60240"/>
    </ligand>
</feature>
<dbReference type="InterPro" id="IPR011042">
    <property type="entry name" value="6-blade_b-propeller_TolB-like"/>
</dbReference>
<dbReference type="PANTHER" id="PTHR10907">
    <property type="entry name" value="REGUCALCIN"/>
    <property type="match status" value="1"/>
</dbReference>
<dbReference type="InterPro" id="IPR013658">
    <property type="entry name" value="SGL"/>
</dbReference>
<dbReference type="SUPFAM" id="SSF63829">
    <property type="entry name" value="Calcium-dependent phosphotriesterase"/>
    <property type="match status" value="1"/>
</dbReference>
<dbReference type="GO" id="GO:0005509">
    <property type="term" value="F:calcium ion binding"/>
    <property type="evidence" value="ECO:0007669"/>
    <property type="project" value="TreeGrafter"/>
</dbReference>
<evidence type="ECO:0000259" key="4">
    <source>
        <dbReference type="Pfam" id="PF08450"/>
    </source>
</evidence>
<feature type="domain" description="SMP-30/Gluconolactonase/LRE-like region" evidence="4">
    <location>
        <begin position="19"/>
        <end position="259"/>
    </location>
</feature>
<keyword evidence="3" id="KW-0479">Metal-binding</keyword>
<dbReference type="PRINTS" id="PR01790">
    <property type="entry name" value="SMP30FAMILY"/>
</dbReference>
<dbReference type="Gene3D" id="2.120.10.30">
    <property type="entry name" value="TolB, C-terminal domain"/>
    <property type="match status" value="1"/>
</dbReference>
<organism evidence="5 6">
    <name type="scientific">Altericroceibacterium endophyticum</name>
    <dbReference type="NCBI Taxonomy" id="1808508"/>
    <lineage>
        <taxon>Bacteria</taxon>
        <taxon>Pseudomonadati</taxon>
        <taxon>Pseudomonadota</taxon>
        <taxon>Alphaproteobacteria</taxon>
        <taxon>Sphingomonadales</taxon>
        <taxon>Erythrobacteraceae</taxon>
        <taxon>Altericroceibacterium</taxon>
    </lineage>
</organism>
<dbReference type="OrthoDB" id="2633250at2"/>
<keyword evidence="6" id="KW-1185">Reference proteome</keyword>
<dbReference type="PANTHER" id="PTHR10907:SF47">
    <property type="entry name" value="REGUCALCIN"/>
    <property type="match status" value="1"/>
</dbReference>
<feature type="binding site" evidence="3">
    <location>
        <position position="105"/>
    </location>
    <ligand>
        <name>substrate</name>
    </ligand>
</feature>
<reference evidence="5 6" key="1">
    <citation type="submission" date="2019-12" db="EMBL/GenBank/DDBJ databases">
        <title>Genomic-based taxomic classification of the family Erythrobacteraceae.</title>
        <authorList>
            <person name="Xu L."/>
        </authorList>
    </citation>
    <scope>NUCLEOTIDE SEQUENCE [LARGE SCALE GENOMIC DNA]</scope>
    <source>
        <strain evidence="5 6">LMG 29518</strain>
    </source>
</reference>
<comment type="caution">
    <text evidence="5">The sequence shown here is derived from an EMBL/GenBank/DDBJ whole genome shotgun (WGS) entry which is preliminary data.</text>
</comment>
<protein>
    <submittedName>
        <fullName evidence="5">SMP-30/gluconolactonase/LRE family protein</fullName>
    </submittedName>
</protein>
<dbReference type="Pfam" id="PF08450">
    <property type="entry name" value="SGL"/>
    <property type="match status" value="1"/>
</dbReference>
<feature type="binding site" evidence="3">
    <location>
        <position position="200"/>
    </location>
    <ligand>
        <name>a divalent metal cation</name>
        <dbReference type="ChEBI" id="CHEBI:60240"/>
    </ligand>
</feature>
<evidence type="ECO:0000313" key="5">
    <source>
        <dbReference type="EMBL" id="MXO67077.1"/>
    </source>
</evidence>